<organism evidence="1 2">
    <name type="scientific">Canavalia gladiata</name>
    <name type="common">Sword bean</name>
    <name type="synonym">Dolichos gladiatus</name>
    <dbReference type="NCBI Taxonomy" id="3824"/>
    <lineage>
        <taxon>Eukaryota</taxon>
        <taxon>Viridiplantae</taxon>
        <taxon>Streptophyta</taxon>
        <taxon>Embryophyta</taxon>
        <taxon>Tracheophyta</taxon>
        <taxon>Spermatophyta</taxon>
        <taxon>Magnoliopsida</taxon>
        <taxon>eudicotyledons</taxon>
        <taxon>Gunneridae</taxon>
        <taxon>Pentapetalae</taxon>
        <taxon>rosids</taxon>
        <taxon>fabids</taxon>
        <taxon>Fabales</taxon>
        <taxon>Fabaceae</taxon>
        <taxon>Papilionoideae</taxon>
        <taxon>50 kb inversion clade</taxon>
        <taxon>NPAAA clade</taxon>
        <taxon>indigoferoid/millettioid clade</taxon>
        <taxon>Phaseoleae</taxon>
        <taxon>Canavalia</taxon>
    </lineage>
</organism>
<dbReference type="EMBL" id="JAYMYQ010000001">
    <property type="protein sequence ID" value="KAK7362002.1"/>
    <property type="molecule type" value="Genomic_DNA"/>
</dbReference>
<dbReference type="Proteomes" id="UP001367508">
    <property type="component" value="Unassembled WGS sequence"/>
</dbReference>
<name>A0AAN9N135_CANGL</name>
<dbReference type="AlphaFoldDB" id="A0AAN9N135"/>
<gene>
    <name evidence="1" type="ORF">VNO77_04099</name>
</gene>
<accession>A0AAN9N135</accession>
<keyword evidence="2" id="KW-1185">Reference proteome</keyword>
<evidence type="ECO:0000313" key="1">
    <source>
        <dbReference type="EMBL" id="KAK7362002.1"/>
    </source>
</evidence>
<protein>
    <submittedName>
        <fullName evidence="1">Uncharacterized protein</fullName>
    </submittedName>
</protein>
<proteinExistence type="predicted"/>
<sequence>MEKCGSGSRVRKEDKPVLRNVLKVMKEEFTFKGEVIVGVICSGDENGLDAHTKPTMEGSGGLLNAQKFMLCVGGWLFHSRPSSVSRMWPWPSWPLPSSEGWVIIASPLDFIMDCDFLMC</sequence>
<reference evidence="1 2" key="1">
    <citation type="submission" date="2024-01" db="EMBL/GenBank/DDBJ databases">
        <title>The genomes of 5 underutilized Papilionoideae crops provide insights into root nodulation and disease resistanc.</title>
        <authorList>
            <person name="Jiang F."/>
        </authorList>
    </citation>
    <scope>NUCLEOTIDE SEQUENCE [LARGE SCALE GENOMIC DNA]</scope>
    <source>
        <strain evidence="1">LVBAO_FW01</strain>
        <tissue evidence="1">Leaves</tissue>
    </source>
</reference>
<comment type="caution">
    <text evidence="1">The sequence shown here is derived from an EMBL/GenBank/DDBJ whole genome shotgun (WGS) entry which is preliminary data.</text>
</comment>
<evidence type="ECO:0000313" key="2">
    <source>
        <dbReference type="Proteomes" id="UP001367508"/>
    </source>
</evidence>